<evidence type="ECO:0000313" key="3">
    <source>
        <dbReference type="Proteomes" id="UP001168338"/>
    </source>
</evidence>
<feature type="region of interest" description="Disordered" evidence="1">
    <location>
        <begin position="22"/>
        <end position="56"/>
    </location>
</feature>
<evidence type="ECO:0000256" key="1">
    <source>
        <dbReference type="SAM" id="MobiDB-lite"/>
    </source>
</evidence>
<evidence type="ECO:0008006" key="4">
    <source>
        <dbReference type="Google" id="ProtNLM"/>
    </source>
</evidence>
<comment type="caution">
    <text evidence="2">The sequence shown here is derived from an EMBL/GenBank/DDBJ whole genome shotgun (WGS) entry which is preliminary data.</text>
</comment>
<accession>A0ABT8MB34</accession>
<evidence type="ECO:0000313" key="2">
    <source>
        <dbReference type="EMBL" id="MDN7025149.1"/>
    </source>
</evidence>
<feature type="region of interest" description="Disordered" evidence="1">
    <location>
        <begin position="71"/>
        <end position="103"/>
    </location>
</feature>
<feature type="compositionally biased region" description="Gly residues" evidence="1">
    <location>
        <begin position="26"/>
        <end position="36"/>
    </location>
</feature>
<sequence length="258" mass="27941">MKKMIAVCMVCLLLLAVPASAQKGGSDAGGGPGNADGQGNAVGKAYGKENGPGQAGSAVQHMLMAEVINGTPEGNTTPATNETFDDPLAPFLNGSQNRKTDEHHLRIAERQQEHQQEQANRSLTKSHVNPVRYAVHSLLAMENRTGGIGPQVSAIARSLNDSVNATEQAEERIRSRNSIMRMLFGGDDEAAGLIRQHIERNREMIRVLSSISENGTCDDATRVMLQEQIQSLEQEQQRLAGLAGQEFSARGLFGWLWK</sequence>
<proteinExistence type="predicted"/>
<dbReference type="EMBL" id="VCYH01000006">
    <property type="protein sequence ID" value="MDN7025149.1"/>
    <property type="molecule type" value="Genomic_DNA"/>
</dbReference>
<protein>
    <recommendedName>
        <fullName evidence="4">Secreted protein</fullName>
    </recommendedName>
</protein>
<dbReference type="RefSeq" id="WP_301664296.1">
    <property type="nucleotide sequence ID" value="NZ_VCYH01000006.1"/>
</dbReference>
<name>A0ABT8MB34_9EURY</name>
<organism evidence="2 3">
    <name type="scientific">Methanoculleus frigidifontis</name>
    <dbReference type="NCBI Taxonomy" id="2584085"/>
    <lineage>
        <taxon>Archaea</taxon>
        <taxon>Methanobacteriati</taxon>
        <taxon>Methanobacteriota</taxon>
        <taxon>Stenosarchaea group</taxon>
        <taxon>Methanomicrobia</taxon>
        <taxon>Methanomicrobiales</taxon>
        <taxon>Methanomicrobiaceae</taxon>
        <taxon>Methanoculleus</taxon>
    </lineage>
</organism>
<keyword evidence="3" id="KW-1185">Reference proteome</keyword>
<feature type="compositionally biased region" description="Polar residues" evidence="1">
    <location>
        <begin position="72"/>
        <end position="82"/>
    </location>
</feature>
<dbReference type="Proteomes" id="UP001168338">
    <property type="component" value="Unassembled WGS sequence"/>
</dbReference>
<reference evidence="2" key="1">
    <citation type="submission" date="2019-05" db="EMBL/GenBank/DDBJ databases">
        <title>Methanoculleus sp. FWC-SCC1, a methanogenic archaeon isolated from deep marine cold seep.</title>
        <authorList>
            <person name="Chen Y.-W."/>
            <person name="Chen S.-C."/>
            <person name="Teng N.-H."/>
            <person name="Lai M.-C."/>
        </authorList>
    </citation>
    <scope>NUCLEOTIDE SEQUENCE</scope>
    <source>
        <strain evidence="2">FWC-SCC1</strain>
    </source>
</reference>
<gene>
    <name evidence="2" type="ORF">FGU65_09645</name>
</gene>